<keyword evidence="4" id="KW-0812">Transmembrane</keyword>
<keyword evidence="5" id="KW-1133">Transmembrane helix</keyword>
<evidence type="ECO:0000313" key="9">
    <source>
        <dbReference type="Proteomes" id="UP000602198"/>
    </source>
</evidence>
<name>A0ABS1M4B1_9NOCA</name>
<dbReference type="InterPro" id="IPR050051">
    <property type="entry name" value="EccE_dom"/>
</dbReference>
<dbReference type="Proteomes" id="UP000602198">
    <property type="component" value="Unassembled WGS sequence"/>
</dbReference>
<dbReference type="InterPro" id="IPR021368">
    <property type="entry name" value="T7SS_EccE"/>
</dbReference>
<evidence type="ECO:0000256" key="1">
    <source>
        <dbReference type="ARBA" id="ARBA00004236"/>
    </source>
</evidence>
<protein>
    <submittedName>
        <fullName evidence="8">Type VII secretion protein EccE</fullName>
    </submittedName>
</protein>
<comment type="subcellular location">
    <subcellularLocation>
        <location evidence="1">Cell membrane</location>
    </subcellularLocation>
</comment>
<dbReference type="Pfam" id="PF11203">
    <property type="entry name" value="EccE"/>
    <property type="match status" value="1"/>
</dbReference>
<feature type="domain" description="Type VII secretion system protein EccE" evidence="7">
    <location>
        <begin position="186"/>
        <end position="282"/>
    </location>
</feature>
<sequence>MWLFRMMPLRLVIPVSLLVVIATVISVAFDAPWWGIALAGVVPALVGLTPVRGVPIGLRLAQWIAFRVRRARRRNLEEPTLVDVPLPDGGSCGLRWDGSLLTMMLRIDPPPDTLTLLRRGSLSTDQVLPLTEIASCLRQYDVELDSADVISTGTRTASTEAVLSGYAATIAPLGKLYDEILGPLPAIAHRTVWLVLRLNPLANAKAVDNRGGGPEGALRAAIIATRRVANRLAARGITASVLTTSEMTTALRELTRGIPLEEFTETPKSLEYNGIHLTSFQIDPELFNSDGLAKIWAVRCLSTTVTVRLRPANSSAPDGTDDPATIEVDARVRYDTTHELDEPPVLGLRELSRRQLWALADTLSFGAQEVRPGGYRGPLDALSGITVPTAGCGQLIGADAAGSGIAVPLIGDGSRRIDIIADLSMAQQVILRAIALGAGAVVHTSRPGAWQQMIANIGAAHALSLASSVTHTGRNATATSRIPHPAATVIVFDGVPSAAPPGSATVVTIYETVPPDYRPEADVTIFQHPDARHTVTVDTPATRTTAMLVTTSAEQHYIGAVG</sequence>
<keyword evidence="6" id="KW-0472">Membrane</keyword>
<evidence type="ECO:0000256" key="4">
    <source>
        <dbReference type="ARBA" id="ARBA00022692"/>
    </source>
</evidence>
<reference evidence="8 9" key="1">
    <citation type="submission" date="2021-01" db="EMBL/GenBank/DDBJ databases">
        <title>WGS of actinomycetes isolated from Thailand.</title>
        <authorList>
            <person name="Thawai C."/>
        </authorList>
    </citation>
    <scope>NUCLEOTIDE SEQUENCE [LARGE SCALE GENOMIC DNA]</scope>
    <source>
        <strain evidence="8 9">LPG 2</strain>
    </source>
</reference>
<evidence type="ECO:0000256" key="5">
    <source>
        <dbReference type="ARBA" id="ARBA00022989"/>
    </source>
</evidence>
<dbReference type="EMBL" id="JAERRJ010000004">
    <property type="protein sequence ID" value="MBL1075171.1"/>
    <property type="molecule type" value="Genomic_DNA"/>
</dbReference>
<accession>A0ABS1M4B1</accession>
<evidence type="ECO:0000256" key="2">
    <source>
        <dbReference type="ARBA" id="ARBA00007759"/>
    </source>
</evidence>
<gene>
    <name evidence="8" type="primary">eccE</name>
    <name evidence="8" type="ORF">JK358_12290</name>
</gene>
<evidence type="ECO:0000256" key="3">
    <source>
        <dbReference type="ARBA" id="ARBA00022475"/>
    </source>
</evidence>
<comment type="similarity">
    <text evidence="2">Belongs to the EccE family.</text>
</comment>
<evidence type="ECO:0000256" key="6">
    <source>
        <dbReference type="ARBA" id="ARBA00023136"/>
    </source>
</evidence>
<organism evidence="8 9">
    <name type="scientific">Nocardia acididurans</name>
    <dbReference type="NCBI Taxonomy" id="2802282"/>
    <lineage>
        <taxon>Bacteria</taxon>
        <taxon>Bacillati</taxon>
        <taxon>Actinomycetota</taxon>
        <taxon>Actinomycetes</taxon>
        <taxon>Mycobacteriales</taxon>
        <taxon>Nocardiaceae</taxon>
        <taxon>Nocardia</taxon>
    </lineage>
</organism>
<dbReference type="NCBIfam" id="TIGR03923">
    <property type="entry name" value="T7SS_EccE"/>
    <property type="match status" value="1"/>
</dbReference>
<evidence type="ECO:0000313" key="8">
    <source>
        <dbReference type="EMBL" id="MBL1075171.1"/>
    </source>
</evidence>
<keyword evidence="3" id="KW-1003">Cell membrane</keyword>
<evidence type="ECO:0000259" key="7">
    <source>
        <dbReference type="Pfam" id="PF11203"/>
    </source>
</evidence>
<comment type="caution">
    <text evidence="8">The sequence shown here is derived from an EMBL/GenBank/DDBJ whole genome shotgun (WGS) entry which is preliminary data.</text>
</comment>
<keyword evidence="9" id="KW-1185">Reference proteome</keyword>
<proteinExistence type="inferred from homology"/>